<dbReference type="InterPro" id="IPR012902">
    <property type="entry name" value="N_methyl_site"/>
</dbReference>
<feature type="compositionally biased region" description="Polar residues" evidence="3">
    <location>
        <begin position="67"/>
        <end position="85"/>
    </location>
</feature>
<keyword evidence="5" id="KW-1185">Reference proteome</keyword>
<evidence type="ECO:0000313" key="5">
    <source>
        <dbReference type="Proteomes" id="UP000199668"/>
    </source>
</evidence>
<dbReference type="PROSITE" id="PS00409">
    <property type="entry name" value="PROKAR_NTER_METHYL"/>
    <property type="match status" value="1"/>
</dbReference>
<protein>
    <submittedName>
        <fullName evidence="4">Type IV pilus assembly protein PilA</fullName>
    </submittedName>
</protein>
<organism evidence="4 5">
    <name type="scientific">Salibacterium qingdaonense</name>
    <dbReference type="NCBI Taxonomy" id="266892"/>
    <lineage>
        <taxon>Bacteria</taxon>
        <taxon>Bacillati</taxon>
        <taxon>Bacillota</taxon>
        <taxon>Bacilli</taxon>
        <taxon>Bacillales</taxon>
        <taxon>Bacillaceae</taxon>
    </lineage>
</organism>
<dbReference type="InterPro" id="IPR045584">
    <property type="entry name" value="Pilin-like"/>
</dbReference>
<proteinExistence type="predicted"/>
<dbReference type="GO" id="GO:0030420">
    <property type="term" value="P:establishment of competence for transformation"/>
    <property type="evidence" value="ECO:0007669"/>
    <property type="project" value="UniProtKB-KW"/>
</dbReference>
<accession>A0A1I4MSB9</accession>
<dbReference type="NCBIfam" id="TIGR02532">
    <property type="entry name" value="IV_pilin_GFxxxE"/>
    <property type="match status" value="1"/>
</dbReference>
<name>A0A1I4MSB9_9BACI</name>
<reference evidence="4 5" key="1">
    <citation type="submission" date="2016-10" db="EMBL/GenBank/DDBJ databases">
        <authorList>
            <person name="de Groot N.N."/>
        </authorList>
    </citation>
    <scope>NUCLEOTIDE SEQUENCE [LARGE SCALE GENOMIC DNA]</scope>
    <source>
        <strain evidence="4 5">CGMCC 1.6134</strain>
    </source>
</reference>
<gene>
    <name evidence="4" type="ORF">SAMN04488054_11334</name>
</gene>
<feature type="region of interest" description="Disordered" evidence="3">
    <location>
        <begin position="67"/>
        <end position="123"/>
    </location>
</feature>
<evidence type="ECO:0000313" key="4">
    <source>
        <dbReference type="EMBL" id="SFM06192.1"/>
    </source>
</evidence>
<dbReference type="AlphaFoldDB" id="A0A1I4MSB9"/>
<dbReference type="GO" id="GO:0009986">
    <property type="term" value="C:cell surface"/>
    <property type="evidence" value="ECO:0007669"/>
    <property type="project" value="UniProtKB-SubCell"/>
</dbReference>
<evidence type="ECO:0000256" key="1">
    <source>
        <dbReference type="ARBA" id="ARBA00004241"/>
    </source>
</evidence>
<sequence>MNKMTNMLKNQRGLTLIELLAVVVILGIIAAIAVPSIGGIIDNTKRDAHIANAEQMVSSTRLAMASNVSGSENSSNTYSLEQLRSNGFIENMDSPSDGSYSSSSEVEVDDSSDPTTYTVTLEAENGGTFIDEITIEALRGNGEDEGRETVTLNPEDPSSE</sequence>
<dbReference type="SUPFAM" id="SSF54523">
    <property type="entry name" value="Pili subunits"/>
    <property type="match status" value="1"/>
</dbReference>
<dbReference type="Pfam" id="PF07963">
    <property type="entry name" value="N_methyl"/>
    <property type="match status" value="1"/>
</dbReference>
<evidence type="ECO:0000256" key="3">
    <source>
        <dbReference type="SAM" id="MobiDB-lite"/>
    </source>
</evidence>
<feature type="compositionally biased region" description="Low complexity" evidence="3">
    <location>
        <begin position="93"/>
        <end position="105"/>
    </location>
</feature>
<dbReference type="EMBL" id="FOTY01000013">
    <property type="protein sequence ID" value="SFM06192.1"/>
    <property type="molecule type" value="Genomic_DNA"/>
</dbReference>
<keyword evidence="2" id="KW-0178">Competence</keyword>
<evidence type="ECO:0000256" key="2">
    <source>
        <dbReference type="ARBA" id="ARBA00023287"/>
    </source>
</evidence>
<dbReference type="Gene3D" id="3.30.700.10">
    <property type="entry name" value="Glycoprotein, Type 4 Pilin"/>
    <property type="match status" value="1"/>
</dbReference>
<dbReference type="STRING" id="266892.SAMN04488054_11334"/>
<dbReference type="Proteomes" id="UP000199668">
    <property type="component" value="Unassembled WGS sequence"/>
</dbReference>
<comment type="subcellular location">
    <subcellularLocation>
        <location evidence="1">Cell surface</location>
    </subcellularLocation>
</comment>
<feature type="region of interest" description="Disordered" evidence="3">
    <location>
        <begin position="138"/>
        <end position="160"/>
    </location>
</feature>